<proteinExistence type="inferred from homology"/>
<dbReference type="InterPro" id="IPR037196">
    <property type="entry name" value="HSP90_C"/>
</dbReference>
<dbReference type="PANTHER" id="PTHR11528">
    <property type="entry name" value="HEAT SHOCK PROTEIN 90 FAMILY MEMBER"/>
    <property type="match status" value="1"/>
</dbReference>
<dbReference type="SUPFAM" id="SSF110942">
    <property type="entry name" value="HSP90 C-terminal domain"/>
    <property type="match status" value="1"/>
</dbReference>
<dbReference type="Gene3D" id="1.20.120.790">
    <property type="entry name" value="Heat shock protein 90, C-terminal domain"/>
    <property type="match status" value="1"/>
</dbReference>
<evidence type="ECO:0000256" key="2">
    <source>
        <dbReference type="ARBA" id="ARBA00023186"/>
    </source>
</evidence>
<evidence type="ECO:0000313" key="4">
    <source>
        <dbReference type="Ensembl" id="ENSFCTP00005044244.1"/>
    </source>
</evidence>
<protein>
    <submittedName>
        <fullName evidence="4">Uncharacterized protein</fullName>
    </submittedName>
</protein>
<reference evidence="4" key="2">
    <citation type="submission" date="2025-08" db="UniProtKB">
        <authorList>
            <consortium name="Ensembl"/>
        </authorList>
    </citation>
    <scope>IDENTIFICATION</scope>
    <source>
        <strain evidence="4">breed Abyssinian</strain>
    </source>
</reference>
<accession>A0ABI7ZAY7</accession>
<feature type="region of interest" description="Disordered" evidence="3">
    <location>
        <begin position="1"/>
        <end position="21"/>
    </location>
</feature>
<sequence length="110" mass="12043">MLSSTTGNMMAKKHLEVNPDHPIAETLRQKVEAGKKDQAVKVLLFETAFTSSGFSPEDPRTHSNRIYCTIKPGLGTEDDEVTAKEPSAAVPDKICFFEGDEDASCIEEVN</sequence>
<keyword evidence="5" id="KW-1185">Reference proteome</keyword>
<dbReference type="GeneTree" id="ENSGT01020000230401"/>
<keyword evidence="2" id="KW-0143">Chaperone</keyword>
<evidence type="ECO:0000313" key="5">
    <source>
        <dbReference type="Proteomes" id="UP000823872"/>
    </source>
</evidence>
<dbReference type="Pfam" id="PF00183">
    <property type="entry name" value="HSP90"/>
    <property type="match status" value="1"/>
</dbReference>
<organism evidence="4 5">
    <name type="scientific">Felis catus</name>
    <name type="common">Cat</name>
    <name type="synonym">Felis silvestris catus</name>
    <dbReference type="NCBI Taxonomy" id="9685"/>
    <lineage>
        <taxon>Eukaryota</taxon>
        <taxon>Metazoa</taxon>
        <taxon>Chordata</taxon>
        <taxon>Craniata</taxon>
        <taxon>Vertebrata</taxon>
        <taxon>Euteleostomi</taxon>
        <taxon>Mammalia</taxon>
        <taxon>Eutheria</taxon>
        <taxon>Laurasiatheria</taxon>
        <taxon>Carnivora</taxon>
        <taxon>Feliformia</taxon>
        <taxon>Felidae</taxon>
        <taxon>Felinae</taxon>
        <taxon>Felis</taxon>
    </lineage>
</organism>
<reference evidence="4" key="3">
    <citation type="submission" date="2025-09" db="UniProtKB">
        <authorList>
            <consortium name="Ensembl"/>
        </authorList>
    </citation>
    <scope>IDENTIFICATION</scope>
    <source>
        <strain evidence="4">breed Abyssinian</strain>
    </source>
</reference>
<reference evidence="4 5" key="1">
    <citation type="submission" date="2021-02" db="EMBL/GenBank/DDBJ databases">
        <title>Safari Cat Assemblies.</title>
        <authorList>
            <person name="Bredemeyer K.R."/>
            <person name="Murphy W.J."/>
        </authorList>
    </citation>
    <scope>NUCLEOTIDE SEQUENCE [LARGE SCALE GENOMIC DNA]</scope>
</reference>
<comment type="similarity">
    <text evidence="1">Belongs to the heat shock protein 90 family.</text>
</comment>
<evidence type="ECO:0000256" key="1">
    <source>
        <dbReference type="ARBA" id="ARBA00008239"/>
    </source>
</evidence>
<name>A0ABI7ZAY7_FELCA</name>
<evidence type="ECO:0000256" key="3">
    <source>
        <dbReference type="SAM" id="MobiDB-lite"/>
    </source>
</evidence>
<dbReference type="Ensembl" id="ENSFCTT00005060257.1">
    <property type="protein sequence ID" value="ENSFCTP00005044244.1"/>
    <property type="gene ID" value="ENSFCTG00005020979.1"/>
</dbReference>
<dbReference type="Proteomes" id="UP000823872">
    <property type="component" value="Chromosome D1"/>
</dbReference>
<dbReference type="InterPro" id="IPR001404">
    <property type="entry name" value="Hsp90_fam"/>
</dbReference>